<reference evidence="1 2" key="1">
    <citation type="journal article" date="2024" name="Commun. Biol.">
        <title>Comparative genomic analysis of thermophilic fungi reveals convergent evolutionary adaptations and gene losses.</title>
        <authorList>
            <person name="Steindorff A.S."/>
            <person name="Aguilar-Pontes M.V."/>
            <person name="Robinson A.J."/>
            <person name="Andreopoulos B."/>
            <person name="LaButti K."/>
            <person name="Kuo A."/>
            <person name="Mondo S."/>
            <person name="Riley R."/>
            <person name="Otillar R."/>
            <person name="Haridas S."/>
            <person name="Lipzen A."/>
            <person name="Grimwood J."/>
            <person name="Schmutz J."/>
            <person name="Clum A."/>
            <person name="Reid I.D."/>
            <person name="Moisan M.C."/>
            <person name="Butler G."/>
            <person name="Nguyen T.T.M."/>
            <person name="Dewar K."/>
            <person name="Conant G."/>
            <person name="Drula E."/>
            <person name="Henrissat B."/>
            <person name="Hansel C."/>
            <person name="Singer S."/>
            <person name="Hutchinson M.I."/>
            <person name="de Vries R.P."/>
            <person name="Natvig D.O."/>
            <person name="Powell A.J."/>
            <person name="Tsang A."/>
            <person name="Grigoriev I.V."/>
        </authorList>
    </citation>
    <scope>NUCLEOTIDE SEQUENCE [LARGE SCALE GENOMIC DNA]</scope>
    <source>
        <strain evidence="1 2">ATCC 24622</strain>
    </source>
</reference>
<dbReference type="Proteomes" id="UP001586593">
    <property type="component" value="Unassembled WGS sequence"/>
</dbReference>
<protein>
    <submittedName>
        <fullName evidence="1">Uncharacterized protein</fullName>
    </submittedName>
</protein>
<evidence type="ECO:0000313" key="1">
    <source>
        <dbReference type="EMBL" id="KAL1866296.1"/>
    </source>
</evidence>
<keyword evidence="2" id="KW-1185">Reference proteome</keyword>
<comment type="caution">
    <text evidence="1">The sequence shown here is derived from an EMBL/GenBank/DDBJ whole genome shotgun (WGS) entry which is preliminary data.</text>
</comment>
<evidence type="ECO:0000313" key="2">
    <source>
        <dbReference type="Proteomes" id="UP001586593"/>
    </source>
</evidence>
<accession>A0ABR3WRJ0</accession>
<gene>
    <name evidence="1" type="ORF">VTK73DRAFT_4811</name>
</gene>
<dbReference type="EMBL" id="JAZHXJ010000270">
    <property type="protein sequence ID" value="KAL1866296.1"/>
    <property type="molecule type" value="Genomic_DNA"/>
</dbReference>
<name>A0ABR3WRJ0_9PEZI</name>
<organism evidence="1 2">
    <name type="scientific">Phialemonium thermophilum</name>
    <dbReference type="NCBI Taxonomy" id="223376"/>
    <lineage>
        <taxon>Eukaryota</taxon>
        <taxon>Fungi</taxon>
        <taxon>Dikarya</taxon>
        <taxon>Ascomycota</taxon>
        <taxon>Pezizomycotina</taxon>
        <taxon>Sordariomycetes</taxon>
        <taxon>Sordariomycetidae</taxon>
        <taxon>Cephalothecales</taxon>
        <taxon>Cephalothecaceae</taxon>
        <taxon>Phialemonium</taxon>
    </lineage>
</organism>
<sequence length="161" mass="17125">MGLRVPIYPCAASIHSTKFSLSCVILPNSETMRGGLLAGLLNPESTAVRGPGLGDPMVRGRRGVLSTSAAGAARWSTGILRAGMLAEPTNVRPSTVSLETVPCWIGAGTVQGRKFHCTLCHTAPEPHSCEHSETENTGRRFLSFEHAVVTPELRGRPILPN</sequence>
<proteinExistence type="predicted"/>